<evidence type="ECO:0000313" key="1">
    <source>
        <dbReference type="EMBL" id="KKK65276.1"/>
    </source>
</evidence>
<feature type="non-terminal residue" evidence="1">
    <location>
        <position position="1"/>
    </location>
</feature>
<proteinExistence type="predicted"/>
<gene>
    <name evidence="1" type="ORF">LCGC14_2975750</name>
</gene>
<protein>
    <submittedName>
        <fullName evidence="1">Uncharacterized protein</fullName>
    </submittedName>
</protein>
<name>A0A0F8ZZC8_9ZZZZ</name>
<dbReference type="EMBL" id="LAZR01060635">
    <property type="protein sequence ID" value="KKK65276.1"/>
    <property type="molecule type" value="Genomic_DNA"/>
</dbReference>
<comment type="caution">
    <text evidence="1">The sequence shown here is derived from an EMBL/GenBank/DDBJ whole genome shotgun (WGS) entry which is preliminary data.</text>
</comment>
<organism evidence="1">
    <name type="scientific">marine sediment metagenome</name>
    <dbReference type="NCBI Taxonomy" id="412755"/>
    <lineage>
        <taxon>unclassified sequences</taxon>
        <taxon>metagenomes</taxon>
        <taxon>ecological metagenomes</taxon>
    </lineage>
</organism>
<sequence length="25" mass="2699">GFAVTILYIIGISQFIANRGTKGMQ</sequence>
<accession>A0A0F8ZZC8</accession>
<dbReference type="AlphaFoldDB" id="A0A0F8ZZC8"/>
<reference evidence="1" key="1">
    <citation type="journal article" date="2015" name="Nature">
        <title>Complex archaea that bridge the gap between prokaryotes and eukaryotes.</title>
        <authorList>
            <person name="Spang A."/>
            <person name="Saw J.H."/>
            <person name="Jorgensen S.L."/>
            <person name="Zaremba-Niedzwiedzka K."/>
            <person name="Martijn J."/>
            <person name="Lind A.E."/>
            <person name="van Eijk R."/>
            <person name="Schleper C."/>
            <person name="Guy L."/>
            <person name="Ettema T.J."/>
        </authorList>
    </citation>
    <scope>NUCLEOTIDE SEQUENCE</scope>
</reference>